<protein>
    <submittedName>
        <fullName evidence="1">Uncharacterized protein</fullName>
    </submittedName>
</protein>
<accession>A0AB33VEZ5</accession>
<reference evidence="1 2" key="1">
    <citation type="journal article" date="2006" name="Mol. Plant Microbe Interact.">
        <title>Identification of open reading frames unique to a select agent: Ralstonia solanacearum race 3 biovar 2.</title>
        <authorList>
            <person name="Gabriel D.W."/>
            <person name="Allen C."/>
            <person name="Schell M."/>
            <person name="Denny T.P."/>
            <person name="Greenberg J.T."/>
            <person name="Duan Y.P."/>
            <person name="Flores-Cruz Z."/>
            <person name="Huang Q."/>
            <person name="Clifford J.M."/>
            <person name="Presting G."/>
            <person name="Gonzalez E.T."/>
            <person name="Reddy J."/>
            <person name="Elphinstone J."/>
            <person name="Swanson J."/>
            <person name="Yao J."/>
            <person name="Mulholland V."/>
            <person name="Liu L."/>
            <person name="Farmerie W."/>
            <person name="Patnaikuni M."/>
            <person name="Balogh B."/>
            <person name="Norman D."/>
            <person name="Alvarez A."/>
            <person name="Castillo J.A."/>
            <person name="Jones J."/>
            <person name="Saddler G."/>
            <person name="Walunas T."/>
            <person name="Zhukov A."/>
            <person name="Mikhailova N."/>
        </authorList>
    </citation>
    <scope>NUCLEOTIDE SEQUENCE [LARGE SCALE GENOMIC DNA]</scope>
    <source>
        <strain evidence="1 2">UW551</strain>
    </source>
</reference>
<dbReference type="Proteomes" id="UP000005933">
    <property type="component" value="Unassembled WGS sequence"/>
</dbReference>
<gene>
    <name evidence="1" type="ORF">RRSL_02207</name>
</gene>
<dbReference type="AlphaFoldDB" id="A0AB33VEZ5"/>
<evidence type="ECO:0000313" key="1">
    <source>
        <dbReference type="EMBL" id="EAP72701.1"/>
    </source>
</evidence>
<dbReference type="EMBL" id="AAKL01000025">
    <property type="protein sequence ID" value="EAP72701.1"/>
    <property type="molecule type" value="Genomic_DNA"/>
</dbReference>
<name>A0AB33VEZ5_RALSU</name>
<comment type="caution">
    <text evidence="1">The sequence shown here is derived from an EMBL/GenBank/DDBJ whole genome shotgun (WGS) entry which is preliminary data.</text>
</comment>
<proteinExistence type="predicted"/>
<evidence type="ECO:0000313" key="2">
    <source>
        <dbReference type="Proteomes" id="UP000005933"/>
    </source>
</evidence>
<sequence length="113" mass="12322">MLHPRGIAIGCFKFAPRAICAGPPKAVDNVLSPFPHKITDARAWGPVIESEMTRGVDTDCAEAGNNTLGDLLQRHWAKMHGQKKGRDSERYRVARFSGSRSPGLRLLLCPGQG</sequence>
<organism evidence="1 2">
    <name type="scientific">Ralstonia solanacearum (strain UW551)</name>
    <dbReference type="NCBI Taxonomy" id="342110"/>
    <lineage>
        <taxon>Bacteria</taxon>
        <taxon>Pseudomonadati</taxon>
        <taxon>Pseudomonadota</taxon>
        <taxon>Betaproteobacteria</taxon>
        <taxon>Burkholderiales</taxon>
        <taxon>Burkholderiaceae</taxon>
        <taxon>Ralstonia</taxon>
        <taxon>Ralstonia solanacearum species complex</taxon>
    </lineage>
</organism>